<sequence length="63" mass="7303">MADSENPRVFCKRRKKSARSLRSLTKRYILKSELKSKSLKPICSVQDGSLNKFRVNQKDIGFN</sequence>
<reference evidence="1" key="1">
    <citation type="submission" date="2018-06" db="EMBL/GenBank/DDBJ databases">
        <authorList>
            <person name="Zhirakovskaya E."/>
        </authorList>
    </citation>
    <scope>NUCLEOTIDE SEQUENCE</scope>
</reference>
<protein>
    <submittedName>
        <fullName evidence="1">Uncharacterized protein</fullName>
    </submittedName>
</protein>
<name>A0A3B1B6T8_9ZZZZ</name>
<accession>A0A3B1B6T8</accession>
<proteinExistence type="predicted"/>
<dbReference type="EMBL" id="UOFS01000052">
    <property type="protein sequence ID" value="VAX02025.1"/>
    <property type="molecule type" value="Genomic_DNA"/>
</dbReference>
<gene>
    <name evidence="1" type="ORF">MNBD_GAMMA22-2573</name>
</gene>
<dbReference type="AlphaFoldDB" id="A0A3B1B6T8"/>
<organism evidence="1">
    <name type="scientific">hydrothermal vent metagenome</name>
    <dbReference type="NCBI Taxonomy" id="652676"/>
    <lineage>
        <taxon>unclassified sequences</taxon>
        <taxon>metagenomes</taxon>
        <taxon>ecological metagenomes</taxon>
    </lineage>
</organism>
<evidence type="ECO:0000313" key="1">
    <source>
        <dbReference type="EMBL" id="VAX02025.1"/>
    </source>
</evidence>